<proteinExistence type="inferred from homology"/>
<comment type="similarity">
    <text evidence="1">Belongs to the DinB family.</text>
</comment>
<dbReference type="STRING" id="400055.SAMN04490243_2547"/>
<name>A0A1I6HCN4_9FLAO</name>
<organism evidence="4 5">
    <name type="scientific">Robiginitalea myxolifaciens</name>
    <dbReference type="NCBI Taxonomy" id="400055"/>
    <lineage>
        <taxon>Bacteria</taxon>
        <taxon>Pseudomonadati</taxon>
        <taxon>Bacteroidota</taxon>
        <taxon>Flavobacteriia</taxon>
        <taxon>Flavobacteriales</taxon>
        <taxon>Flavobacteriaceae</taxon>
        <taxon>Robiginitalea</taxon>
    </lineage>
</organism>
<dbReference type="Proteomes" id="UP000199534">
    <property type="component" value="Unassembled WGS sequence"/>
</dbReference>
<gene>
    <name evidence="4" type="ORF">SAMN04490243_2547</name>
</gene>
<evidence type="ECO:0000313" key="4">
    <source>
        <dbReference type="EMBL" id="SFR52057.1"/>
    </source>
</evidence>
<dbReference type="RefSeq" id="WP_092982933.1">
    <property type="nucleotide sequence ID" value="NZ_FOYQ01000002.1"/>
</dbReference>
<accession>A0A1I6HCN4</accession>
<dbReference type="OrthoDB" id="119432at2"/>
<evidence type="ECO:0000256" key="2">
    <source>
        <dbReference type="ARBA" id="ARBA00022723"/>
    </source>
</evidence>
<keyword evidence="5" id="KW-1185">Reference proteome</keyword>
<sequence>MKSLLTSLLLIFPFLLYAQEDTYIEEYLERFENSKKYTLLVAELMPEEHYGYKPTPQSLSFAEHLMHISWAMDWHSQSLLGERPARDWETDNELKVHTKSKEEMMATVERTFAITHKFILEFDQNRLGERLDYFGLDRSKRQILMLLADHIAHHRAQLLVYLRLNGIQPPRYVLYQ</sequence>
<protein>
    <submittedName>
        <fullName evidence="4">Uncharacterized damage-inducible protein DinB (Forms a four-helix bundle)</fullName>
    </submittedName>
</protein>
<dbReference type="Gene3D" id="1.20.120.450">
    <property type="entry name" value="dinb family like domain"/>
    <property type="match status" value="1"/>
</dbReference>
<dbReference type="EMBL" id="FOYQ01000002">
    <property type="protein sequence ID" value="SFR52057.1"/>
    <property type="molecule type" value="Genomic_DNA"/>
</dbReference>
<feature type="binding site" evidence="3">
    <location>
        <position position="150"/>
    </location>
    <ligand>
        <name>a divalent metal cation</name>
        <dbReference type="ChEBI" id="CHEBI:60240"/>
    </ligand>
</feature>
<reference evidence="4 5" key="1">
    <citation type="submission" date="2016-10" db="EMBL/GenBank/DDBJ databases">
        <authorList>
            <person name="de Groot N.N."/>
        </authorList>
    </citation>
    <scope>NUCLEOTIDE SEQUENCE [LARGE SCALE GENOMIC DNA]</scope>
    <source>
        <strain evidence="4 5">DSM 21019</strain>
    </source>
</reference>
<evidence type="ECO:0000313" key="5">
    <source>
        <dbReference type="Proteomes" id="UP000199534"/>
    </source>
</evidence>
<dbReference type="InterPro" id="IPR007837">
    <property type="entry name" value="DinB"/>
</dbReference>
<dbReference type="AlphaFoldDB" id="A0A1I6HCN4"/>
<feature type="binding site" evidence="3">
    <location>
        <position position="67"/>
    </location>
    <ligand>
        <name>a divalent metal cation</name>
        <dbReference type="ChEBI" id="CHEBI:60240"/>
    </ligand>
</feature>
<keyword evidence="2 3" id="KW-0479">Metal-binding</keyword>
<evidence type="ECO:0000256" key="1">
    <source>
        <dbReference type="ARBA" id="ARBA00008635"/>
    </source>
</evidence>
<dbReference type="InterPro" id="IPR034660">
    <property type="entry name" value="DinB/YfiT-like"/>
</dbReference>
<evidence type="ECO:0000256" key="3">
    <source>
        <dbReference type="PIRSR" id="PIRSR607837-1"/>
    </source>
</evidence>
<dbReference type="SUPFAM" id="SSF109854">
    <property type="entry name" value="DinB/YfiT-like putative metalloenzymes"/>
    <property type="match status" value="1"/>
</dbReference>
<feature type="binding site" evidence="3">
    <location>
        <position position="154"/>
    </location>
    <ligand>
        <name>a divalent metal cation</name>
        <dbReference type="ChEBI" id="CHEBI:60240"/>
    </ligand>
</feature>
<dbReference type="GO" id="GO:0046872">
    <property type="term" value="F:metal ion binding"/>
    <property type="evidence" value="ECO:0007669"/>
    <property type="project" value="UniProtKB-KW"/>
</dbReference>
<dbReference type="Pfam" id="PF05163">
    <property type="entry name" value="DinB"/>
    <property type="match status" value="1"/>
</dbReference>